<organism evidence="1 2">
    <name type="scientific">Rhizobium mongolense</name>
    <dbReference type="NCBI Taxonomy" id="57676"/>
    <lineage>
        <taxon>Bacteria</taxon>
        <taxon>Pseudomonadati</taxon>
        <taxon>Pseudomonadota</taxon>
        <taxon>Alphaproteobacteria</taxon>
        <taxon>Hyphomicrobiales</taxon>
        <taxon>Rhizobiaceae</taxon>
        <taxon>Rhizobium/Agrobacterium group</taxon>
        <taxon>Rhizobium</taxon>
    </lineage>
</organism>
<dbReference type="EC" id="1.3.98.3" evidence="1"/>
<dbReference type="GO" id="GO:0051989">
    <property type="term" value="F:coproporphyrinogen dehydrogenase activity"/>
    <property type="evidence" value="ECO:0007669"/>
    <property type="project" value="UniProtKB-EC"/>
</dbReference>
<evidence type="ECO:0000313" key="1">
    <source>
        <dbReference type="EMBL" id="MBB4232687.1"/>
    </source>
</evidence>
<protein>
    <submittedName>
        <fullName evidence="1">Oxygen-independent coproporphyrinogen-3 oxidase</fullName>
        <ecNumber evidence="1">1.3.98.3</ecNumber>
    </submittedName>
</protein>
<dbReference type="Proteomes" id="UP000551353">
    <property type="component" value="Unassembled WGS sequence"/>
</dbReference>
<dbReference type="SUPFAM" id="SSF102114">
    <property type="entry name" value="Radical SAM enzymes"/>
    <property type="match status" value="1"/>
</dbReference>
<sequence length="110" mass="12364">MVQAAINRNQTFEQTETAVQQLRKGRHRQHQLRPDLWLAVSVSIPCRLPSGCAPYGYAHLPDFKKHQHLIDEATLPNAEERNLQAKALAEALVDSGYVRIGLDHFALPAD</sequence>
<keyword evidence="2" id="KW-1185">Reference proteome</keyword>
<evidence type="ECO:0000313" key="2">
    <source>
        <dbReference type="Proteomes" id="UP000551353"/>
    </source>
</evidence>
<name>A0ABR6IXP4_9HYPH</name>
<comment type="caution">
    <text evidence="1">The sequence shown here is derived from an EMBL/GenBank/DDBJ whole genome shotgun (WGS) entry which is preliminary data.</text>
</comment>
<accession>A0ABR6IXP4</accession>
<gene>
    <name evidence="1" type="ORF">GGD56_006585</name>
</gene>
<proteinExistence type="predicted"/>
<dbReference type="EMBL" id="JACIFX010000016">
    <property type="protein sequence ID" value="MBB4232687.1"/>
    <property type="molecule type" value="Genomic_DNA"/>
</dbReference>
<dbReference type="InterPro" id="IPR058240">
    <property type="entry name" value="rSAM_sf"/>
</dbReference>
<reference evidence="1 2" key="1">
    <citation type="submission" date="2020-08" db="EMBL/GenBank/DDBJ databases">
        <title>Genomic Encyclopedia of Type Strains, Phase IV (KMG-V): Genome sequencing to study the core and pangenomes of soil and plant-associated prokaryotes.</title>
        <authorList>
            <person name="Whitman W."/>
        </authorList>
    </citation>
    <scope>NUCLEOTIDE SEQUENCE [LARGE SCALE GENOMIC DNA]</scope>
    <source>
        <strain evidence="1 2">SEMIA 4087</strain>
    </source>
</reference>
<keyword evidence="1" id="KW-0560">Oxidoreductase</keyword>